<gene>
    <name evidence="1" type="ORF">B0H16DRAFT_1245185</name>
</gene>
<comment type="caution">
    <text evidence="1">The sequence shown here is derived from an EMBL/GenBank/DDBJ whole genome shotgun (WGS) entry which is preliminary data.</text>
</comment>
<dbReference type="EMBL" id="JARKIB010000019">
    <property type="protein sequence ID" value="KAJ7768983.1"/>
    <property type="molecule type" value="Genomic_DNA"/>
</dbReference>
<sequence length="61" mass="6889">LAREFNEMLHRFSLQRKILAWAGDNASSNDTQNTALGADPNNSYDPVNRVRCFNHTLNLAV</sequence>
<protein>
    <submittedName>
        <fullName evidence="1">Uncharacterized protein</fullName>
    </submittedName>
</protein>
<dbReference type="AlphaFoldDB" id="A0AAD7JPH4"/>
<evidence type="ECO:0000313" key="2">
    <source>
        <dbReference type="Proteomes" id="UP001215598"/>
    </source>
</evidence>
<organism evidence="1 2">
    <name type="scientific">Mycena metata</name>
    <dbReference type="NCBI Taxonomy" id="1033252"/>
    <lineage>
        <taxon>Eukaryota</taxon>
        <taxon>Fungi</taxon>
        <taxon>Dikarya</taxon>
        <taxon>Basidiomycota</taxon>
        <taxon>Agaricomycotina</taxon>
        <taxon>Agaricomycetes</taxon>
        <taxon>Agaricomycetidae</taxon>
        <taxon>Agaricales</taxon>
        <taxon>Marasmiineae</taxon>
        <taxon>Mycenaceae</taxon>
        <taxon>Mycena</taxon>
    </lineage>
</organism>
<feature type="non-terminal residue" evidence="1">
    <location>
        <position position="61"/>
    </location>
</feature>
<name>A0AAD7JPH4_9AGAR</name>
<proteinExistence type="predicted"/>
<accession>A0AAD7JPH4</accession>
<dbReference type="Proteomes" id="UP001215598">
    <property type="component" value="Unassembled WGS sequence"/>
</dbReference>
<feature type="non-terminal residue" evidence="1">
    <location>
        <position position="1"/>
    </location>
</feature>
<keyword evidence="2" id="KW-1185">Reference proteome</keyword>
<evidence type="ECO:0000313" key="1">
    <source>
        <dbReference type="EMBL" id="KAJ7768983.1"/>
    </source>
</evidence>
<reference evidence="1" key="1">
    <citation type="submission" date="2023-03" db="EMBL/GenBank/DDBJ databases">
        <title>Massive genome expansion in bonnet fungi (Mycena s.s.) driven by repeated elements and novel gene families across ecological guilds.</title>
        <authorList>
            <consortium name="Lawrence Berkeley National Laboratory"/>
            <person name="Harder C.B."/>
            <person name="Miyauchi S."/>
            <person name="Viragh M."/>
            <person name="Kuo A."/>
            <person name="Thoen E."/>
            <person name="Andreopoulos B."/>
            <person name="Lu D."/>
            <person name="Skrede I."/>
            <person name="Drula E."/>
            <person name="Henrissat B."/>
            <person name="Morin E."/>
            <person name="Kohler A."/>
            <person name="Barry K."/>
            <person name="LaButti K."/>
            <person name="Morin E."/>
            <person name="Salamov A."/>
            <person name="Lipzen A."/>
            <person name="Mereny Z."/>
            <person name="Hegedus B."/>
            <person name="Baldrian P."/>
            <person name="Stursova M."/>
            <person name="Weitz H."/>
            <person name="Taylor A."/>
            <person name="Grigoriev I.V."/>
            <person name="Nagy L.G."/>
            <person name="Martin F."/>
            <person name="Kauserud H."/>
        </authorList>
    </citation>
    <scope>NUCLEOTIDE SEQUENCE</scope>
    <source>
        <strain evidence="1">CBHHK182m</strain>
    </source>
</reference>